<dbReference type="Proteomes" id="UP000887564">
    <property type="component" value="Unplaced"/>
</dbReference>
<sequence>MAYIETSNLDGESNLKIRQALPCSASAIKNQNIEDLIASESTVECDPPSGAIYEFKGVINIKKSFTMKTARSDEVISYPLGECRFFDVCS</sequence>
<keyword evidence="1" id="KW-1185">Reference proteome</keyword>
<dbReference type="PANTHER" id="PTHR24092:SF150">
    <property type="entry name" value="PHOSPHOLIPID-TRANSPORTING ATPASE"/>
    <property type="match status" value="1"/>
</dbReference>
<evidence type="ECO:0000313" key="2">
    <source>
        <dbReference type="WBParaSite" id="PEQ_0000608701-mRNA-1"/>
    </source>
</evidence>
<protein>
    <submittedName>
        <fullName evidence="2">Uncharacterized protein</fullName>
    </submittedName>
</protein>
<dbReference type="GO" id="GO:0005802">
    <property type="term" value="C:trans-Golgi network"/>
    <property type="evidence" value="ECO:0007669"/>
    <property type="project" value="TreeGrafter"/>
</dbReference>
<accession>A0A914RMP6</accession>
<reference evidence="2" key="1">
    <citation type="submission" date="2022-11" db="UniProtKB">
        <authorList>
            <consortium name="WormBaseParasite"/>
        </authorList>
    </citation>
    <scope>IDENTIFICATION</scope>
</reference>
<dbReference type="GO" id="GO:0045332">
    <property type="term" value="P:phospholipid translocation"/>
    <property type="evidence" value="ECO:0007669"/>
    <property type="project" value="TreeGrafter"/>
</dbReference>
<dbReference type="GO" id="GO:0005886">
    <property type="term" value="C:plasma membrane"/>
    <property type="evidence" value="ECO:0007669"/>
    <property type="project" value="TreeGrafter"/>
</dbReference>
<dbReference type="AlphaFoldDB" id="A0A914RMP6"/>
<name>A0A914RMP6_PAREQ</name>
<dbReference type="WBParaSite" id="PEQ_0000608701-mRNA-1">
    <property type="protein sequence ID" value="PEQ_0000608701-mRNA-1"/>
    <property type="gene ID" value="PEQ_0000608701"/>
</dbReference>
<proteinExistence type="predicted"/>
<evidence type="ECO:0000313" key="1">
    <source>
        <dbReference type="Proteomes" id="UP000887564"/>
    </source>
</evidence>
<dbReference type="PANTHER" id="PTHR24092">
    <property type="entry name" value="PROBABLE PHOSPHOLIPID-TRANSPORTING ATPASE"/>
    <property type="match status" value="1"/>
</dbReference>
<organism evidence="1 2">
    <name type="scientific">Parascaris equorum</name>
    <name type="common">Equine roundworm</name>
    <dbReference type="NCBI Taxonomy" id="6256"/>
    <lineage>
        <taxon>Eukaryota</taxon>
        <taxon>Metazoa</taxon>
        <taxon>Ecdysozoa</taxon>
        <taxon>Nematoda</taxon>
        <taxon>Chromadorea</taxon>
        <taxon>Rhabditida</taxon>
        <taxon>Spirurina</taxon>
        <taxon>Ascaridomorpha</taxon>
        <taxon>Ascaridoidea</taxon>
        <taxon>Ascarididae</taxon>
        <taxon>Parascaris</taxon>
    </lineage>
</organism>
<dbReference type="GO" id="GO:0140326">
    <property type="term" value="F:ATPase-coupled intramembrane lipid transporter activity"/>
    <property type="evidence" value="ECO:0007669"/>
    <property type="project" value="TreeGrafter"/>
</dbReference>